<keyword evidence="2" id="KW-0808">Transferase</keyword>
<dbReference type="InterPro" id="IPR011646">
    <property type="entry name" value="KAP_P-loop"/>
</dbReference>
<dbReference type="PANTHER" id="PTHR10285">
    <property type="entry name" value="URIDINE KINASE"/>
    <property type="match status" value="1"/>
</dbReference>
<dbReference type="OrthoDB" id="455474at2"/>
<keyword evidence="2" id="KW-0418">Kinase</keyword>
<dbReference type="SUPFAM" id="SSF52540">
    <property type="entry name" value="P-loop containing nucleoside triphosphate hydrolases"/>
    <property type="match status" value="1"/>
</dbReference>
<dbReference type="STRING" id="484498.SAMN05421686_106241"/>
<dbReference type="Proteomes" id="UP000185639">
    <property type="component" value="Unassembled WGS sequence"/>
</dbReference>
<evidence type="ECO:0000259" key="1">
    <source>
        <dbReference type="Pfam" id="PF07693"/>
    </source>
</evidence>
<dbReference type="Pfam" id="PF07693">
    <property type="entry name" value="KAP_NTPase"/>
    <property type="match status" value="1"/>
</dbReference>
<reference evidence="3" key="1">
    <citation type="submission" date="2017-01" db="EMBL/GenBank/DDBJ databases">
        <authorList>
            <person name="Varghese N."/>
            <person name="Submissions S."/>
        </authorList>
    </citation>
    <scope>NUCLEOTIDE SEQUENCE [LARGE SCALE GENOMIC DNA]</scope>
    <source>
        <strain evidence="3">DSM 24913</strain>
    </source>
</reference>
<organism evidence="2 3">
    <name type="scientific">Thalassolituus maritimus</name>
    <dbReference type="NCBI Taxonomy" id="484498"/>
    <lineage>
        <taxon>Bacteria</taxon>
        <taxon>Pseudomonadati</taxon>
        <taxon>Pseudomonadota</taxon>
        <taxon>Gammaproteobacteria</taxon>
        <taxon>Oceanospirillales</taxon>
        <taxon>Oceanospirillaceae</taxon>
        <taxon>Thalassolituus</taxon>
    </lineage>
</organism>
<protein>
    <submittedName>
        <fullName evidence="2">D-glycerate 3-kinase</fullName>
    </submittedName>
</protein>
<sequence length="311" mass="34592">MPGWPASLQPDGETLRTIQQYPPRDARIPSGWHSQWEDIWAPLAAYLAKTIKASGVPPVIGVHGGQGSGKSTLSLALKDIYEQAFNWNVVVVSIDDLYLSHADRKNLSKTIHPLLQTRGVPGTHEVERGISLFETLRSLDAGAHCQIPAFDKASDDRLPESEWHTVKGPVDAILFEGWCVGCQSVDDALLTAPINDLEANEDPDGTWRGWVNQQLAGDYKTWFSMIDFLLMLKVPDMSAVQRWRTEQEVGNKKMAKGETDRSLDDAGIRRFIQHYERLTQQALTRLPDVANLVLVINDAHKVADVQPGKPS</sequence>
<gene>
    <name evidence="2" type="ORF">SAMN05421686_106241</name>
</gene>
<proteinExistence type="predicted"/>
<evidence type="ECO:0000313" key="2">
    <source>
        <dbReference type="EMBL" id="SIS94445.1"/>
    </source>
</evidence>
<dbReference type="AlphaFoldDB" id="A0A1N7N7X4"/>
<name>A0A1N7N7X4_9GAMM</name>
<dbReference type="GO" id="GO:0016301">
    <property type="term" value="F:kinase activity"/>
    <property type="evidence" value="ECO:0007669"/>
    <property type="project" value="UniProtKB-KW"/>
</dbReference>
<evidence type="ECO:0000313" key="3">
    <source>
        <dbReference type="Proteomes" id="UP000185639"/>
    </source>
</evidence>
<keyword evidence="3" id="KW-1185">Reference proteome</keyword>
<feature type="domain" description="KAP NTPase" evidence="1">
    <location>
        <begin position="42"/>
        <end position="118"/>
    </location>
</feature>
<dbReference type="RefSeq" id="WP_084188890.1">
    <property type="nucleotide sequence ID" value="NZ_FTOH01000006.1"/>
</dbReference>
<dbReference type="Gene3D" id="3.40.50.300">
    <property type="entry name" value="P-loop containing nucleotide triphosphate hydrolases"/>
    <property type="match status" value="1"/>
</dbReference>
<dbReference type="InterPro" id="IPR027417">
    <property type="entry name" value="P-loop_NTPase"/>
</dbReference>
<accession>A0A1N7N7X4</accession>
<dbReference type="EMBL" id="FTOH01000006">
    <property type="protein sequence ID" value="SIS94445.1"/>
    <property type="molecule type" value="Genomic_DNA"/>
</dbReference>